<keyword evidence="2" id="KW-0270">Exopolysaccharide synthesis</keyword>
<evidence type="ECO:0000259" key="3">
    <source>
        <dbReference type="Pfam" id="PF02397"/>
    </source>
</evidence>
<evidence type="ECO:0000256" key="2">
    <source>
        <dbReference type="ARBA" id="ARBA00023169"/>
    </source>
</evidence>
<reference evidence="4 5" key="1">
    <citation type="journal article" date="2011" name="J. Bacteriol.">
        <title>Complete genome sequence of Polymorphum gilvum SL003B-26A1T, a crude oil-degrading bacterium from oil-polluted saline soil.</title>
        <authorList>
            <person name="Li S.G."/>
            <person name="Tang Y.Q."/>
            <person name="Nie Y."/>
            <person name="Cai M."/>
            <person name="Wu X.L."/>
        </authorList>
    </citation>
    <scope>NUCLEOTIDE SEQUENCE [LARGE SCALE GENOMIC DNA]</scope>
    <source>
        <strain evidence="5">LMG 25793 / CGMCC 1.9160 / SL003B-26A1</strain>
    </source>
</reference>
<dbReference type="RefSeq" id="WP_013653782.1">
    <property type="nucleotide sequence ID" value="NC_015259.1"/>
</dbReference>
<keyword evidence="4" id="KW-0808">Transferase</keyword>
<dbReference type="AlphaFoldDB" id="F2IW86"/>
<dbReference type="KEGG" id="pgv:SL003B_3048"/>
<protein>
    <submittedName>
        <fullName evidence="4">Bacterial sugar transferase, putative</fullName>
    </submittedName>
</protein>
<evidence type="ECO:0000313" key="4">
    <source>
        <dbReference type="EMBL" id="ADZ71471.1"/>
    </source>
</evidence>
<dbReference type="HOGENOM" id="CLU_024920_1_2_5"/>
<accession>F2IW86</accession>
<dbReference type="Pfam" id="PF02397">
    <property type="entry name" value="Bac_transf"/>
    <property type="match status" value="1"/>
</dbReference>
<dbReference type="OrthoDB" id="9808602at2"/>
<organism evidence="4 5">
    <name type="scientific">Polymorphum gilvum (strain LMG 25793 / CGMCC 1.9160 / SL003B-26A1)</name>
    <dbReference type="NCBI Taxonomy" id="991905"/>
    <lineage>
        <taxon>Bacteria</taxon>
        <taxon>Pseudomonadati</taxon>
        <taxon>Pseudomonadota</taxon>
        <taxon>Alphaproteobacteria</taxon>
        <taxon>Rhodobacterales</taxon>
        <taxon>Paracoccaceae</taxon>
        <taxon>Polymorphum</taxon>
    </lineage>
</organism>
<feature type="domain" description="Bacterial sugar transferase" evidence="3">
    <location>
        <begin position="77"/>
        <end position="263"/>
    </location>
</feature>
<evidence type="ECO:0000256" key="1">
    <source>
        <dbReference type="ARBA" id="ARBA00006464"/>
    </source>
</evidence>
<dbReference type="Proteomes" id="UP000008130">
    <property type="component" value="Chromosome"/>
</dbReference>
<dbReference type="PANTHER" id="PTHR30576:SF0">
    <property type="entry name" value="UNDECAPRENYL-PHOSPHATE N-ACETYLGALACTOSAMINYL 1-PHOSPHATE TRANSFERASE-RELATED"/>
    <property type="match status" value="1"/>
</dbReference>
<dbReference type="PANTHER" id="PTHR30576">
    <property type="entry name" value="COLANIC BIOSYNTHESIS UDP-GLUCOSE LIPID CARRIER TRANSFERASE"/>
    <property type="match status" value="1"/>
</dbReference>
<dbReference type="PATRIC" id="fig|991905.3.peg.3130"/>
<proteinExistence type="inferred from homology"/>
<dbReference type="GO" id="GO:0016780">
    <property type="term" value="F:phosphotransferase activity, for other substituted phosphate groups"/>
    <property type="evidence" value="ECO:0007669"/>
    <property type="project" value="TreeGrafter"/>
</dbReference>
<dbReference type="InterPro" id="IPR003362">
    <property type="entry name" value="Bact_transf"/>
</dbReference>
<gene>
    <name evidence="4" type="primary">pslA</name>
    <name evidence="4" type="ordered locus">SL003B_3048</name>
</gene>
<dbReference type="GO" id="GO:0000271">
    <property type="term" value="P:polysaccharide biosynthetic process"/>
    <property type="evidence" value="ECO:0007669"/>
    <property type="project" value="UniProtKB-KW"/>
</dbReference>
<dbReference type="eggNOG" id="COG2148">
    <property type="taxonomic scope" value="Bacteria"/>
</dbReference>
<evidence type="ECO:0000313" key="5">
    <source>
        <dbReference type="Proteomes" id="UP000008130"/>
    </source>
</evidence>
<keyword evidence="5" id="KW-1185">Reference proteome</keyword>
<comment type="similarity">
    <text evidence="1">Belongs to the bacterial sugar transferase family.</text>
</comment>
<dbReference type="STRING" id="991905.SL003B_3048"/>
<dbReference type="EMBL" id="CP002568">
    <property type="protein sequence ID" value="ADZ71471.1"/>
    <property type="molecule type" value="Genomic_DNA"/>
</dbReference>
<sequence length="271" mass="29865">MVHEYVVTQPASETGRDRRKRTLFGRFAVNRQAPGALAAAAPSASEASEASYRRPLTIGRSVAGSAPKAPRLRPAVKRTVDIAGSSAGLVLLSPLLLGIAVAVKASSRGPVIFRQARYGLDGKLFYTLKFRSMYVDRQDASGVAQTRKNDPRVTPVGRFLRQSNFDELPQLWNVLKGDMSLVGPRPHVPGMLAAGVPYEQFDSAYMDRHKVKPGITGLAQVNGFRGETTEDYAARMRLHYDLQYVAGYSNRLDLKILFRTFWQEFLGGSGY</sequence>
<name>F2IW86_POLGS</name>